<dbReference type="EMBL" id="JBHSLD010000013">
    <property type="protein sequence ID" value="MFC5381809.1"/>
    <property type="molecule type" value="Genomic_DNA"/>
</dbReference>
<dbReference type="InterPro" id="IPR009057">
    <property type="entry name" value="Homeodomain-like_sf"/>
</dbReference>
<evidence type="ECO:0000313" key="7">
    <source>
        <dbReference type="Proteomes" id="UP001596122"/>
    </source>
</evidence>
<evidence type="ECO:0000256" key="4">
    <source>
        <dbReference type="PROSITE-ProRule" id="PRU00335"/>
    </source>
</evidence>
<gene>
    <name evidence="6" type="ORF">ACFPJ6_13550</name>
</gene>
<evidence type="ECO:0000256" key="1">
    <source>
        <dbReference type="ARBA" id="ARBA00023015"/>
    </source>
</evidence>
<reference evidence="7" key="1">
    <citation type="journal article" date="2019" name="Int. J. Syst. Evol. Microbiol.">
        <title>The Global Catalogue of Microorganisms (GCM) 10K type strain sequencing project: providing services to taxonomists for standard genome sequencing and annotation.</title>
        <authorList>
            <consortium name="The Broad Institute Genomics Platform"/>
            <consortium name="The Broad Institute Genome Sequencing Center for Infectious Disease"/>
            <person name="Wu L."/>
            <person name="Ma J."/>
        </authorList>
    </citation>
    <scope>NUCLEOTIDE SEQUENCE [LARGE SCALE GENOMIC DNA]</scope>
    <source>
        <strain evidence="7">CCUG 43114</strain>
    </source>
</reference>
<feature type="domain" description="HTH tetR-type" evidence="5">
    <location>
        <begin position="19"/>
        <end position="79"/>
    </location>
</feature>
<proteinExistence type="predicted"/>
<keyword evidence="7" id="KW-1185">Reference proteome</keyword>
<dbReference type="PROSITE" id="PS50977">
    <property type="entry name" value="HTH_TETR_2"/>
    <property type="match status" value="1"/>
</dbReference>
<dbReference type="InterPro" id="IPR001647">
    <property type="entry name" value="HTH_TetR"/>
</dbReference>
<dbReference type="RefSeq" id="WP_340271171.1">
    <property type="nucleotide sequence ID" value="NZ_JBBEOG010000009.1"/>
</dbReference>
<sequence>MDPAARSAAAPAPRNARGLATARRIHRAAVHLAATVGLDALTVDAVCAEAGISQRTFFHHYPTKDDALLGTDLPSVSTERANRYLSDPTVPILSGAVALIDLPVVADEDPATHLAQLRLLAGSPALQARQAQRFMPVLHELRGLVRLRLEALARAEGHDVDEATLDEQADLVTALGAALANAAVRRLVDGERVALPDLARVTEPLEGLWGQLV</sequence>
<keyword evidence="2 4" id="KW-0238">DNA-binding</keyword>
<keyword evidence="3" id="KW-0804">Transcription</keyword>
<organism evidence="6 7">
    <name type="scientific">Aquipuribacter nitratireducens</name>
    <dbReference type="NCBI Taxonomy" id="650104"/>
    <lineage>
        <taxon>Bacteria</taxon>
        <taxon>Bacillati</taxon>
        <taxon>Actinomycetota</taxon>
        <taxon>Actinomycetes</taxon>
        <taxon>Micrococcales</taxon>
        <taxon>Intrasporangiaceae</taxon>
        <taxon>Aquipuribacter</taxon>
    </lineage>
</organism>
<name>A0ABW0GQ87_9MICO</name>
<comment type="caution">
    <text evidence="6">The sequence shown here is derived from an EMBL/GenBank/DDBJ whole genome shotgun (WGS) entry which is preliminary data.</text>
</comment>
<evidence type="ECO:0000256" key="2">
    <source>
        <dbReference type="ARBA" id="ARBA00023125"/>
    </source>
</evidence>
<protein>
    <submittedName>
        <fullName evidence="6">TetR/AcrR family transcriptional regulator</fullName>
    </submittedName>
</protein>
<dbReference type="Gene3D" id="1.10.357.10">
    <property type="entry name" value="Tetracycline Repressor, domain 2"/>
    <property type="match status" value="1"/>
</dbReference>
<evidence type="ECO:0000256" key="3">
    <source>
        <dbReference type="ARBA" id="ARBA00023163"/>
    </source>
</evidence>
<dbReference type="InterPro" id="IPR050109">
    <property type="entry name" value="HTH-type_TetR-like_transc_reg"/>
</dbReference>
<dbReference type="PANTHER" id="PTHR30055">
    <property type="entry name" value="HTH-TYPE TRANSCRIPTIONAL REGULATOR RUTR"/>
    <property type="match status" value="1"/>
</dbReference>
<evidence type="ECO:0000259" key="5">
    <source>
        <dbReference type="PROSITE" id="PS50977"/>
    </source>
</evidence>
<dbReference type="Pfam" id="PF00440">
    <property type="entry name" value="TetR_N"/>
    <property type="match status" value="1"/>
</dbReference>
<evidence type="ECO:0000313" key="6">
    <source>
        <dbReference type="EMBL" id="MFC5381809.1"/>
    </source>
</evidence>
<dbReference type="PANTHER" id="PTHR30055:SF234">
    <property type="entry name" value="HTH-TYPE TRANSCRIPTIONAL REGULATOR BETI"/>
    <property type="match status" value="1"/>
</dbReference>
<dbReference type="SUPFAM" id="SSF46689">
    <property type="entry name" value="Homeodomain-like"/>
    <property type="match status" value="1"/>
</dbReference>
<keyword evidence="1" id="KW-0805">Transcription regulation</keyword>
<dbReference type="Proteomes" id="UP001596122">
    <property type="component" value="Unassembled WGS sequence"/>
</dbReference>
<accession>A0ABW0GQ87</accession>
<feature type="DNA-binding region" description="H-T-H motif" evidence="4">
    <location>
        <begin position="42"/>
        <end position="61"/>
    </location>
</feature>